<keyword evidence="5" id="KW-1185">Reference proteome</keyword>
<protein>
    <recommendedName>
        <fullName evidence="6">Tim44-like domain-containing protein</fullName>
    </recommendedName>
</protein>
<dbReference type="OrthoDB" id="19619at2759"/>
<dbReference type="InterPro" id="IPR024621">
    <property type="entry name" value="Mba1"/>
</dbReference>
<keyword evidence="3" id="KW-0496">Mitochondrion</keyword>
<evidence type="ECO:0000256" key="2">
    <source>
        <dbReference type="ARBA" id="ARBA00022946"/>
    </source>
</evidence>
<name>A0A9P8IG18_9PEZI</name>
<dbReference type="PANTHER" id="PTHR28554">
    <property type="entry name" value="39S RIBOSOMAL PROTEIN L45, MITOCHONDRIAL"/>
    <property type="match status" value="1"/>
</dbReference>
<proteinExistence type="predicted"/>
<evidence type="ECO:0008006" key="6">
    <source>
        <dbReference type="Google" id="ProtNLM"/>
    </source>
</evidence>
<organism evidence="4 5">
    <name type="scientific">Glutinoglossum americanum</name>
    <dbReference type="NCBI Taxonomy" id="1670608"/>
    <lineage>
        <taxon>Eukaryota</taxon>
        <taxon>Fungi</taxon>
        <taxon>Dikarya</taxon>
        <taxon>Ascomycota</taxon>
        <taxon>Pezizomycotina</taxon>
        <taxon>Geoglossomycetes</taxon>
        <taxon>Geoglossales</taxon>
        <taxon>Geoglossaceae</taxon>
        <taxon>Glutinoglossum</taxon>
    </lineage>
</organism>
<accession>A0A9P8IG18</accession>
<evidence type="ECO:0000256" key="3">
    <source>
        <dbReference type="ARBA" id="ARBA00023128"/>
    </source>
</evidence>
<dbReference type="EMBL" id="JAGHQL010000027">
    <property type="protein sequence ID" value="KAH0543777.1"/>
    <property type="molecule type" value="Genomic_DNA"/>
</dbReference>
<comment type="subcellular location">
    <subcellularLocation>
        <location evidence="1">Mitochondrion</location>
    </subcellularLocation>
</comment>
<keyword evidence="2" id="KW-0809">Transit peptide</keyword>
<dbReference type="PANTHER" id="PTHR28554:SF1">
    <property type="entry name" value="LARGE RIBOSOMAL SUBUNIT PROTEIN ML45"/>
    <property type="match status" value="1"/>
</dbReference>
<dbReference type="Pfam" id="PF07961">
    <property type="entry name" value="MBA1"/>
    <property type="match status" value="1"/>
</dbReference>
<evidence type="ECO:0000313" key="5">
    <source>
        <dbReference type="Proteomes" id="UP000698800"/>
    </source>
</evidence>
<dbReference type="GO" id="GO:0005743">
    <property type="term" value="C:mitochondrial inner membrane"/>
    <property type="evidence" value="ECO:0007669"/>
    <property type="project" value="InterPro"/>
</dbReference>
<sequence length="180" mass="20300">MSKKPRPILRLRQTVPTALALHRRMYTATAEGDLDTLRKITASGLQETLKSRILTRPPGERLVWSLHKYTKSPRVVSNRAGTLPIDGSGIRQAVVRIQSTQSLTRYAADGKMVPGTGNEREVKEYVVIQKLLWEGKEGPWILWGTTEETTRHIVTSSWSEKLNGRRHHILALESKATLIV</sequence>
<evidence type="ECO:0000313" key="4">
    <source>
        <dbReference type="EMBL" id="KAH0543777.1"/>
    </source>
</evidence>
<dbReference type="AlphaFoldDB" id="A0A9P8IG18"/>
<dbReference type="InterPro" id="IPR051975">
    <property type="entry name" value="mtLSU_mL45"/>
</dbReference>
<dbReference type="Gene3D" id="3.10.450.240">
    <property type="match status" value="1"/>
</dbReference>
<comment type="caution">
    <text evidence="4">The sequence shown here is derived from an EMBL/GenBank/DDBJ whole genome shotgun (WGS) entry which is preliminary data.</text>
</comment>
<evidence type="ECO:0000256" key="1">
    <source>
        <dbReference type="ARBA" id="ARBA00004173"/>
    </source>
</evidence>
<gene>
    <name evidence="4" type="ORF">FGG08_001959</name>
</gene>
<dbReference type="GO" id="GO:0032979">
    <property type="term" value="P:protein insertion into mitochondrial inner membrane from matrix"/>
    <property type="evidence" value="ECO:0007669"/>
    <property type="project" value="InterPro"/>
</dbReference>
<reference evidence="4" key="1">
    <citation type="submission" date="2021-03" db="EMBL/GenBank/DDBJ databases">
        <title>Comparative genomics and phylogenomic investigation of the class Geoglossomycetes provide insights into ecological specialization and systematics.</title>
        <authorList>
            <person name="Melie T."/>
            <person name="Pirro S."/>
            <person name="Miller A.N."/>
            <person name="Quandt A."/>
        </authorList>
    </citation>
    <scope>NUCLEOTIDE SEQUENCE</scope>
    <source>
        <strain evidence="4">GBOQ0MN5Z8</strain>
    </source>
</reference>
<dbReference type="Proteomes" id="UP000698800">
    <property type="component" value="Unassembled WGS sequence"/>
</dbReference>